<dbReference type="EMBL" id="JAODUO010000222">
    <property type="protein sequence ID" value="KAK2185788.1"/>
    <property type="molecule type" value="Genomic_DNA"/>
</dbReference>
<keyword evidence="1" id="KW-0812">Transmembrane</keyword>
<feature type="transmembrane region" description="Helical" evidence="1">
    <location>
        <begin position="76"/>
        <end position="93"/>
    </location>
</feature>
<protein>
    <submittedName>
        <fullName evidence="2">Uncharacterized protein</fullName>
    </submittedName>
</protein>
<dbReference type="AlphaFoldDB" id="A0AAD9P097"/>
<dbReference type="Proteomes" id="UP001209878">
    <property type="component" value="Unassembled WGS sequence"/>
</dbReference>
<comment type="caution">
    <text evidence="2">The sequence shown here is derived from an EMBL/GenBank/DDBJ whole genome shotgun (WGS) entry which is preliminary data.</text>
</comment>
<sequence>MKWTVALHVLRRTLFTSAVRPSGSLNKPIANRGIYPACEGYRRVQQKQIEWTKNDGRRVFEKRGFSDAVIRHSLELLGLITGLTLLSHFFFMARPEYSPKRLRDKAAGKL</sequence>
<evidence type="ECO:0000313" key="3">
    <source>
        <dbReference type="Proteomes" id="UP001209878"/>
    </source>
</evidence>
<accession>A0AAD9P097</accession>
<evidence type="ECO:0000256" key="1">
    <source>
        <dbReference type="SAM" id="Phobius"/>
    </source>
</evidence>
<proteinExistence type="predicted"/>
<gene>
    <name evidence="2" type="ORF">NP493_222g01026</name>
</gene>
<name>A0AAD9P097_RIDPI</name>
<keyword evidence="3" id="KW-1185">Reference proteome</keyword>
<keyword evidence="1" id="KW-0472">Membrane</keyword>
<organism evidence="2 3">
    <name type="scientific">Ridgeia piscesae</name>
    <name type="common">Tubeworm</name>
    <dbReference type="NCBI Taxonomy" id="27915"/>
    <lineage>
        <taxon>Eukaryota</taxon>
        <taxon>Metazoa</taxon>
        <taxon>Spiralia</taxon>
        <taxon>Lophotrochozoa</taxon>
        <taxon>Annelida</taxon>
        <taxon>Polychaeta</taxon>
        <taxon>Sedentaria</taxon>
        <taxon>Canalipalpata</taxon>
        <taxon>Sabellida</taxon>
        <taxon>Siboglinidae</taxon>
        <taxon>Ridgeia</taxon>
    </lineage>
</organism>
<evidence type="ECO:0000313" key="2">
    <source>
        <dbReference type="EMBL" id="KAK2185788.1"/>
    </source>
</evidence>
<keyword evidence="1" id="KW-1133">Transmembrane helix</keyword>
<reference evidence="2" key="1">
    <citation type="journal article" date="2023" name="Mol. Biol. Evol.">
        <title>Third-Generation Sequencing Reveals the Adaptive Role of the Epigenome in Three Deep-Sea Polychaetes.</title>
        <authorList>
            <person name="Perez M."/>
            <person name="Aroh O."/>
            <person name="Sun Y."/>
            <person name="Lan Y."/>
            <person name="Juniper S.K."/>
            <person name="Young C.R."/>
            <person name="Angers B."/>
            <person name="Qian P.Y."/>
        </authorList>
    </citation>
    <scope>NUCLEOTIDE SEQUENCE</scope>
    <source>
        <strain evidence="2">R07B-5</strain>
    </source>
</reference>